<dbReference type="EMBL" id="MU006601">
    <property type="protein sequence ID" value="KAF2743017.1"/>
    <property type="molecule type" value="Genomic_DNA"/>
</dbReference>
<name>A0A6A6V1D0_9PLEO</name>
<feature type="non-terminal residue" evidence="1">
    <location>
        <position position="1"/>
    </location>
</feature>
<gene>
    <name evidence="1" type="ORF">M011DRAFT_471737</name>
</gene>
<evidence type="ECO:0008006" key="3">
    <source>
        <dbReference type="Google" id="ProtNLM"/>
    </source>
</evidence>
<reference evidence="1" key="1">
    <citation type="journal article" date="2020" name="Stud. Mycol.">
        <title>101 Dothideomycetes genomes: a test case for predicting lifestyles and emergence of pathogens.</title>
        <authorList>
            <person name="Haridas S."/>
            <person name="Albert R."/>
            <person name="Binder M."/>
            <person name="Bloem J."/>
            <person name="Labutti K."/>
            <person name="Salamov A."/>
            <person name="Andreopoulos B."/>
            <person name="Baker S."/>
            <person name="Barry K."/>
            <person name="Bills G."/>
            <person name="Bluhm B."/>
            <person name="Cannon C."/>
            <person name="Castanera R."/>
            <person name="Culley D."/>
            <person name="Daum C."/>
            <person name="Ezra D."/>
            <person name="Gonzalez J."/>
            <person name="Henrissat B."/>
            <person name="Kuo A."/>
            <person name="Liang C."/>
            <person name="Lipzen A."/>
            <person name="Lutzoni F."/>
            <person name="Magnuson J."/>
            <person name="Mondo S."/>
            <person name="Nolan M."/>
            <person name="Ohm R."/>
            <person name="Pangilinan J."/>
            <person name="Park H.-J."/>
            <person name="Ramirez L."/>
            <person name="Alfaro M."/>
            <person name="Sun H."/>
            <person name="Tritt A."/>
            <person name="Yoshinaga Y."/>
            <person name="Zwiers L.-H."/>
            <person name="Turgeon B."/>
            <person name="Goodwin S."/>
            <person name="Spatafora J."/>
            <person name="Crous P."/>
            <person name="Grigoriev I."/>
        </authorList>
    </citation>
    <scope>NUCLEOTIDE SEQUENCE</scope>
    <source>
        <strain evidence="1">CBS 119925</strain>
    </source>
</reference>
<proteinExistence type="predicted"/>
<evidence type="ECO:0000313" key="2">
    <source>
        <dbReference type="Proteomes" id="UP000799440"/>
    </source>
</evidence>
<keyword evidence="2" id="KW-1185">Reference proteome</keyword>
<sequence length="57" mass="6188">IYTTDQLHARGTDRTANIEDDMLEGGGSVTITGYEADLTGHYLCGVTPDESPYHEVT</sequence>
<organism evidence="1 2">
    <name type="scientific">Sporormia fimetaria CBS 119925</name>
    <dbReference type="NCBI Taxonomy" id="1340428"/>
    <lineage>
        <taxon>Eukaryota</taxon>
        <taxon>Fungi</taxon>
        <taxon>Dikarya</taxon>
        <taxon>Ascomycota</taxon>
        <taxon>Pezizomycotina</taxon>
        <taxon>Dothideomycetes</taxon>
        <taxon>Pleosporomycetidae</taxon>
        <taxon>Pleosporales</taxon>
        <taxon>Sporormiaceae</taxon>
        <taxon>Sporormia</taxon>
    </lineage>
</organism>
<evidence type="ECO:0000313" key="1">
    <source>
        <dbReference type="EMBL" id="KAF2743017.1"/>
    </source>
</evidence>
<accession>A0A6A6V1D0</accession>
<protein>
    <recommendedName>
        <fullName evidence="3">Ig-like domain-containing protein</fullName>
    </recommendedName>
</protein>
<dbReference type="Proteomes" id="UP000799440">
    <property type="component" value="Unassembled WGS sequence"/>
</dbReference>
<dbReference type="AlphaFoldDB" id="A0A6A6V1D0"/>
<dbReference type="OrthoDB" id="3796976at2759"/>